<evidence type="ECO:0000313" key="8">
    <source>
        <dbReference type="Proteomes" id="UP000267821"/>
    </source>
</evidence>
<feature type="transmembrane region" description="Helical" evidence="5">
    <location>
        <begin position="212"/>
        <end position="235"/>
    </location>
</feature>
<feature type="transmembrane region" description="Helical" evidence="5">
    <location>
        <begin position="283"/>
        <end position="304"/>
    </location>
</feature>
<keyword evidence="8" id="KW-1185">Reference proteome</keyword>
<protein>
    <recommendedName>
        <fullName evidence="6">G-protein coupled receptors family 2 profile 2 domain-containing protein</fullName>
    </recommendedName>
</protein>
<proteinExistence type="predicted"/>
<dbReference type="GO" id="GO:0016020">
    <property type="term" value="C:membrane"/>
    <property type="evidence" value="ECO:0007669"/>
    <property type="project" value="UniProtKB-SubCell"/>
</dbReference>
<evidence type="ECO:0000256" key="3">
    <source>
        <dbReference type="ARBA" id="ARBA00022989"/>
    </source>
</evidence>
<evidence type="ECO:0000259" key="6">
    <source>
        <dbReference type="PROSITE" id="PS50261"/>
    </source>
</evidence>
<dbReference type="OrthoDB" id="26203at2759"/>
<dbReference type="PANTHER" id="PTHR42058">
    <property type="entry name" value="G_PROTEIN_RECEP_F2_4 DOMAIN-CONTAINING PROTEIN"/>
    <property type="match status" value="1"/>
</dbReference>
<feature type="transmembrane region" description="Helical" evidence="5">
    <location>
        <begin position="169"/>
        <end position="192"/>
    </location>
</feature>
<dbReference type="AlphaFoldDB" id="A0A3N4LGN5"/>
<comment type="subcellular location">
    <subcellularLocation>
        <location evidence="1">Membrane</location>
        <topology evidence="1">Multi-pass membrane protein</topology>
    </subcellularLocation>
</comment>
<feature type="domain" description="G-protein coupled receptors family 2 profile 2" evidence="6">
    <location>
        <begin position="50"/>
        <end position="240"/>
    </location>
</feature>
<keyword evidence="2 5" id="KW-0812">Transmembrane</keyword>
<dbReference type="Proteomes" id="UP000267821">
    <property type="component" value="Unassembled WGS sequence"/>
</dbReference>
<dbReference type="InterPro" id="IPR017981">
    <property type="entry name" value="GPCR_2-like_7TM"/>
</dbReference>
<accession>A0A3N4LGN5</accession>
<dbReference type="InParanoid" id="A0A3N4LGN5"/>
<dbReference type="GO" id="GO:0004930">
    <property type="term" value="F:G protein-coupled receptor activity"/>
    <property type="evidence" value="ECO:0007669"/>
    <property type="project" value="InterPro"/>
</dbReference>
<evidence type="ECO:0000256" key="1">
    <source>
        <dbReference type="ARBA" id="ARBA00004141"/>
    </source>
</evidence>
<dbReference type="Pfam" id="PF00002">
    <property type="entry name" value="7tm_2"/>
    <property type="match status" value="1"/>
</dbReference>
<evidence type="ECO:0000313" key="7">
    <source>
        <dbReference type="EMBL" id="RPB19831.1"/>
    </source>
</evidence>
<name>A0A3N4LGN5_9PEZI</name>
<dbReference type="EMBL" id="ML121582">
    <property type="protein sequence ID" value="RPB19831.1"/>
    <property type="molecule type" value="Genomic_DNA"/>
</dbReference>
<dbReference type="PROSITE" id="PS50261">
    <property type="entry name" value="G_PROTEIN_RECEP_F2_4"/>
    <property type="match status" value="1"/>
</dbReference>
<sequence length="413" mass="45922">SCPLPFLPLVDYPERGGDINGRVCATIPVDGFPKCCLPCPRQQWVYPDNFMPLITGSTYLNLVGVVCCVFLLLSFAVLSVEYTNRHYLSVCLVTAILILQMSFVIPMGTKSTQCYDPITPHDMYSSANCALSGALVLGGGWCVACWILLRSLSLHLQICWQVVPGRRFFLAAQAIGWSVPLIFLAIALGITGVSFRFGDSCHINSKDSLKTFWGPILATAAASVITQVITFFYCVKVYITSLLDGSTQGNTTTDTALPYANSVRTVTPRQAFRRIQRVIALQWRGIMVVIVIITDVIFFATVFLKFEDTTQSTPENTLKALKWLQCILKNNGDKNMCLDIASKMVVPEATAVAVIYLLSFNGIWAALLIGRWSMLVGWWHLIKDLFSKKKSNDEFVSYNARRLSEPDPSYEML</sequence>
<dbReference type="STRING" id="1051890.A0A3N4LGN5"/>
<evidence type="ECO:0000256" key="4">
    <source>
        <dbReference type="ARBA" id="ARBA00023136"/>
    </source>
</evidence>
<dbReference type="PANTHER" id="PTHR42058:SF1">
    <property type="entry name" value="G-PROTEIN COUPLED RECEPTORS FAMILY 2 PROFILE 2 DOMAIN-CONTAINING PROTEIN"/>
    <property type="match status" value="1"/>
</dbReference>
<reference evidence="7 8" key="1">
    <citation type="journal article" date="2018" name="Nat. Ecol. Evol.">
        <title>Pezizomycetes genomes reveal the molecular basis of ectomycorrhizal truffle lifestyle.</title>
        <authorList>
            <person name="Murat C."/>
            <person name="Payen T."/>
            <person name="Noel B."/>
            <person name="Kuo A."/>
            <person name="Morin E."/>
            <person name="Chen J."/>
            <person name="Kohler A."/>
            <person name="Krizsan K."/>
            <person name="Balestrini R."/>
            <person name="Da Silva C."/>
            <person name="Montanini B."/>
            <person name="Hainaut M."/>
            <person name="Levati E."/>
            <person name="Barry K.W."/>
            <person name="Belfiori B."/>
            <person name="Cichocki N."/>
            <person name="Clum A."/>
            <person name="Dockter R.B."/>
            <person name="Fauchery L."/>
            <person name="Guy J."/>
            <person name="Iotti M."/>
            <person name="Le Tacon F."/>
            <person name="Lindquist E.A."/>
            <person name="Lipzen A."/>
            <person name="Malagnac F."/>
            <person name="Mello A."/>
            <person name="Molinier V."/>
            <person name="Miyauchi S."/>
            <person name="Poulain J."/>
            <person name="Riccioni C."/>
            <person name="Rubini A."/>
            <person name="Sitrit Y."/>
            <person name="Splivallo R."/>
            <person name="Traeger S."/>
            <person name="Wang M."/>
            <person name="Zifcakova L."/>
            <person name="Wipf D."/>
            <person name="Zambonelli A."/>
            <person name="Paolocci F."/>
            <person name="Nowrousian M."/>
            <person name="Ottonello S."/>
            <person name="Baldrian P."/>
            <person name="Spatafora J.W."/>
            <person name="Henrissat B."/>
            <person name="Nagy L.G."/>
            <person name="Aury J.M."/>
            <person name="Wincker P."/>
            <person name="Grigoriev I.V."/>
            <person name="Bonfante P."/>
            <person name="Martin F.M."/>
        </authorList>
    </citation>
    <scope>NUCLEOTIDE SEQUENCE [LARGE SCALE GENOMIC DNA]</scope>
    <source>
        <strain evidence="7 8">ATCC MYA-4762</strain>
    </source>
</reference>
<dbReference type="InterPro" id="IPR000832">
    <property type="entry name" value="GPCR_2_secretin-like"/>
</dbReference>
<evidence type="ECO:0000256" key="2">
    <source>
        <dbReference type="ARBA" id="ARBA00022692"/>
    </source>
</evidence>
<evidence type="ECO:0000256" key="5">
    <source>
        <dbReference type="SAM" id="Phobius"/>
    </source>
</evidence>
<dbReference type="Gene3D" id="1.20.1070.10">
    <property type="entry name" value="Rhodopsin 7-helix transmembrane proteins"/>
    <property type="match status" value="1"/>
</dbReference>
<feature type="transmembrane region" description="Helical" evidence="5">
    <location>
        <begin position="59"/>
        <end position="80"/>
    </location>
</feature>
<keyword evidence="3 5" id="KW-1133">Transmembrane helix</keyword>
<dbReference type="InterPro" id="IPR053247">
    <property type="entry name" value="GPCR_GPR1/git3-like"/>
</dbReference>
<feature type="non-terminal residue" evidence="7">
    <location>
        <position position="413"/>
    </location>
</feature>
<gene>
    <name evidence="7" type="ORF">L211DRAFT_755916</name>
</gene>
<organism evidence="7 8">
    <name type="scientific">Terfezia boudieri ATCC MYA-4762</name>
    <dbReference type="NCBI Taxonomy" id="1051890"/>
    <lineage>
        <taxon>Eukaryota</taxon>
        <taxon>Fungi</taxon>
        <taxon>Dikarya</taxon>
        <taxon>Ascomycota</taxon>
        <taxon>Pezizomycotina</taxon>
        <taxon>Pezizomycetes</taxon>
        <taxon>Pezizales</taxon>
        <taxon>Pezizaceae</taxon>
        <taxon>Terfezia</taxon>
    </lineage>
</organism>
<feature type="transmembrane region" description="Helical" evidence="5">
    <location>
        <begin position="353"/>
        <end position="381"/>
    </location>
</feature>
<feature type="transmembrane region" description="Helical" evidence="5">
    <location>
        <begin position="125"/>
        <end position="149"/>
    </location>
</feature>
<feature type="transmembrane region" description="Helical" evidence="5">
    <location>
        <begin position="87"/>
        <end position="105"/>
    </location>
</feature>
<feature type="non-terminal residue" evidence="7">
    <location>
        <position position="1"/>
    </location>
</feature>
<dbReference type="GO" id="GO:0007166">
    <property type="term" value="P:cell surface receptor signaling pathway"/>
    <property type="evidence" value="ECO:0007669"/>
    <property type="project" value="InterPro"/>
</dbReference>
<keyword evidence="4 5" id="KW-0472">Membrane</keyword>